<proteinExistence type="predicted"/>
<dbReference type="SMART" id="SM00388">
    <property type="entry name" value="HisKA"/>
    <property type="match status" value="1"/>
</dbReference>
<keyword evidence="7 13" id="KW-0812">Transmembrane</keyword>
<dbReference type="CDD" id="cd00075">
    <property type="entry name" value="HATPase"/>
    <property type="match status" value="1"/>
</dbReference>
<evidence type="ECO:0000256" key="1">
    <source>
        <dbReference type="ARBA" id="ARBA00000085"/>
    </source>
</evidence>
<dbReference type="OrthoDB" id="9786919at2"/>
<sequence>MATVVLIAIAALVIGFVSIVSVRGILTQRLDSELASASERAARAPSGYHAYPPPGEPDDEPGPGQIIGILGQSAGTLGVQIEGGLVTYAGFLDEQGARRDIDAGAAAALASQARIGVPTTVDVGADGLGRYRVVAVETEGGATLVVGLPMAALEQTVSQLVWIVVAVTVGGIGLATAVAYLIVRASVRPLERVAQTATAVSTLPLERGDVPLSVRVPDVDADERTEVGRVGAAFNRMLGHVAGALSARQASEDKVRRFVSDASHELRTPLASIRGYAELTRMSPEELPEDAAYALGRIESEARRMTTIVEDLLLLARLDEGRALESEPVDVRSLVTDAVNDARVSAPDHDWSVEVPPEDEPTIVQGDASRLFQVVANLLANARVHTPPGTRVTTTLRSVPATSGGLAPVPHGVAAAEAPARLEVAVTDDGPGIAPEIRERVFERFVRGDSSRSRATGSTGLGLAIVQAVTEVHGGSVHVESEPGRTCFSVELPLAASTATAHLPERV</sequence>
<keyword evidence="6" id="KW-0808">Transferase</keyword>
<keyword evidence="10" id="KW-0902">Two-component regulatory system</keyword>
<dbReference type="InterPro" id="IPR004358">
    <property type="entry name" value="Sig_transdc_His_kin-like_C"/>
</dbReference>
<comment type="catalytic activity">
    <reaction evidence="1">
        <text>ATP + protein L-histidine = ADP + protein N-phospho-L-histidine.</text>
        <dbReference type="EC" id="2.7.13.3"/>
    </reaction>
</comment>
<keyword evidence="9 13" id="KW-1133">Transmembrane helix</keyword>
<evidence type="ECO:0000256" key="11">
    <source>
        <dbReference type="ARBA" id="ARBA00023136"/>
    </source>
</evidence>
<dbReference type="SUPFAM" id="SSF47384">
    <property type="entry name" value="Homodimeric domain of signal transducing histidine kinase"/>
    <property type="match status" value="1"/>
</dbReference>
<accession>A0A444PZN6</accession>
<dbReference type="Gene3D" id="6.10.340.10">
    <property type="match status" value="1"/>
</dbReference>
<dbReference type="CDD" id="cd00082">
    <property type="entry name" value="HisKA"/>
    <property type="match status" value="1"/>
</dbReference>
<dbReference type="FunFam" id="3.30.565.10:FF:000006">
    <property type="entry name" value="Sensor histidine kinase WalK"/>
    <property type="match status" value="1"/>
</dbReference>
<dbReference type="InterPro" id="IPR005467">
    <property type="entry name" value="His_kinase_dom"/>
</dbReference>
<feature type="transmembrane region" description="Helical" evidence="13">
    <location>
        <begin position="160"/>
        <end position="183"/>
    </location>
</feature>
<evidence type="ECO:0000256" key="9">
    <source>
        <dbReference type="ARBA" id="ARBA00022989"/>
    </source>
</evidence>
<evidence type="ECO:0000259" key="15">
    <source>
        <dbReference type="PROSITE" id="PS50885"/>
    </source>
</evidence>
<reference evidence="16 17" key="1">
    <citation type="submission" date="2018-12" db="EMBL/GenBank/DDBJ databases">
        <authorList>
            <person name="Li F."/>
        </authorList>
    </citation>
    <scope>NUCLEOTIDE SEQUENCE [LARGE SCALE GENOMIC DNA]</scope>
    <source>
        <strain evidence="16 17">11W25H-1</strain>
    </source>
</reference>
<evidence type="ECO:0000256" key="8">
    <source>
        <dbReference type="ARBA" id="ARBA00022777"/>
    </source>
</evidence>
<dbReference type="Pfam" id="PF00672">
    <property type="entry name" value="HAMP"/>
    <property type="match status" value="1"/>
</dbReference>
<evidence type="ECO:0000256" key="7">
    <source>
        <dbReference type="ARBA" id="ARBA00022692"/>
    </source>
</evidence>
<name>A0A444PZN6_9MICO</name>
<protein>
    <recommendedName>
        <fullName evidence="4">histidine kinase</fullName>
        <ecNumber evidence="4">2.7.13.3</ecNumber>
    </recommendedName>
</protein>
<evidence type="ECO:0000256" key="12">
    <source>
        <dbReference type="SAM" id="MobiDB-lite"/>
    </source>
</evidence>
<dbReference type="SMART" id="SM00304">
    <property type="entry name" value="HAMP"/>
    <property type="match status" value="1"/>
</dbReference>
<dbReference type="GO" id="GO:0005886">
    <property type="term" value="C:plasma membrane"/>
    <property type="evidence" value="ECO:0007669"/>
    <property type="project" value="UniProtKB-SubCell"/>
</dbReference>
<comment type="cofactor">
    <cofactor evidence="2">
        <name>a divalent metal cation</name>
        <dbReference type="ChEBI" id="CHEBI:60240"/>
    </cofactor>
</comment>
<keyword evidence="11 13" id="KW-0472">Membrane</keyword>
<evidence type="ECO:0000256" key="4">
    <source>
        <dbReference type="ARBA" id="ARBA00012438"/>
    </source>
</evidence>
<keyword evidence="5" id="KW-0597">Phosphoprotein</keyword>
<dbReference type="EMBL" id="RZNB01000001">
    <property type="protein sequence ID" value="RWZ53297.1"/>
    <property type="molecule type" value="Genomic_DNA"/>
</dbReference>
<dbReference type="Proteomes" id="UP000288547">
    <property type="component" value="Unassembled WGS sequence"/>
</dbReference>
<gene>
    <name evidence="16" type="ORF">ELQ90_04530</name>
</gene>
<comment type="subcellular location">
    <subcellularLocation>
        <location evidence="3">Cell membrane</location>
    </subcellularLocation>
</comment>
<dbReference type="Gene3D" id="1.10.287.130">
    <property type="match status" value="1"/>
</dbReference>
<dbReference type="InterPro" id="IPR003660">
    <property type="entry name" value="HAMP_dom"/>
</dbReference>
<evidence type="ECO:0000256" key="3">
    <source>
        <dbReference type="ARBA" id="ARBA00004236"/>
    </source>
</evidence>
<dbReference type="Gene3D" id="3.30.565.10">
    <property type="entry name" value="Histidine kinase-like ATPase, C-terminal domain"/>
    <property type="match status" value="1"/>
</dbReference>
<dbReference type="InterPro" id="IPR003661">
    <property type="entry name" value="HisK_dim/P_dom"/>
</dbReference>
<dbReference type="EC" id="2.7.13.3" evidence="4"/>
<dbReference type="InterPro" id="IPR036890">
    <property type="entry name" value="HATPase_C_sf"/>
</dbReference>
<evidence type="ECO:0000256" key="10">
    <source>
        <dbReference type="ARBA" id="ARBA00023012"/>
    </source>
</evidence>
<dbReference type="PRINTS" id="PR00344">
    <property type="entry name" value="BCTRLSENSOR"/>
</dbReference>
<evidence type="ECO:0000259" key="14">
    <source>
        <dbReference type="PROSITE" id="PS50109"/>
    </source>
</evidence>
<dbReference type="GO" id="GO:0000155">
    <property type="term" value="F:phosphorelay sensor kinase activity"/>
    <property type="evidence" value="ECO:0007669"/>
    <property type="project" value="InterPro"/>
</dbReference>
<evidence type="ECO:0000313" key="16">
    <source>
        <dbReference type="EMBL" id="RWZ53297.1"/>
    </source>
</evidence>
<dbReference type="SMART" id="SM00387">
    <property type="entry name" value="HATPase_c"/>
    <property type="match status" value="1"/>
</dbReference>
<dbReference type="SUPFAM" id="SSF55874">
    <property type="entry name" value="ATPase domain of HSP90 chaperone/DNA topoisomerase II/histidine kinase"/>
    <property type="match status" value="1"/>
</dbReference>
<dbReference type="PROSITE" id="PS50109">
    <property type="entry name" value="HIS_KIN"/>
    <property type="match status" value="1"/>
</dbReference>
<evidence type="ECO:0000256" key="5">
    <source>
        <dbReference type="ARBA" id="ARBA00022553"/>
    </source>
</evidence>
<keyword evidence="17" id="KW-1185">Reference proteome</keyword>
<evidence type="ECO:0000256" key="6">
    <source>
        <dbReference type="ARBA" id="ARBA00022679"/>
    </source>
</evidence>
<dbReference type="GO" id="GO:0005509">
    <property type="term" value="F:calcium ion binding"/>
    <property type="evidence" value="ECO:0007669"/>
    <property type="project" value="UniProtKB-ARBA"/>
</dbReference>
<comment type="caution">
    <text evidence="16">The sequence shown here is derived from an EMBL/GenBank/DDBJ whole genome shotgun (WGS) entry which is preliminary data.</text>
</comment>
<organism evidence="16 17">
    <name type="scientific">Labedella phragmitis</name>
    <dbReference type="NCBI Taxonomy" id="2498849"/>
    <lineage>
        <taxon>Bacteria</taxon>
        <taxon>Bacillati</taxon>
        <taxon>Actinomycetota</taxon>
        <taxon>Actinomycetes</taxon>
        <taxon>Micrococcales</taxon>
        <taxon>Microbacteriaceae</taxon>
        <taxon>Labedella</taxon>
    </lineage>
</organism>
<dbReference type="FunFam" id="1.10.287.130:FF:000001">
    <property type="entry name" value="Two-component sensor histidine kinase"/>
    <property type="match status" value="1"/>
</dbReference>
<feature type="domain" description="HAMP" evidence="15">
    <location>
        <begin position="184"/>
        <end position="246"/>
    </location>
</feature>
<evidence type="ECO:0000256" key="2">
    <source>
        <dbReference type="ARBA" id="ARBA00001968"/>
    </source>
</evidence>
<feature type="region of interest" description="Disordered" evidence="12">
    <location>
        <begin position="41"/>
        <end position="64"/>
    </location>
</feature>
<evidence type="ECO:0000256" key="13">
    <source>
        <dbReference type="SAM" id="Phobius"/>
    </source>
</evidence>
<dbReference type="AlphaFoldDB" id="A0A444PZN6"/>
<dbReference type="PANTHER" id="PTHR45436">
    <property type="entry name" value="SENSOR HISTIDINE KINASE YKOH"/>
    <property type="match status" value="1"/>
</dbReference>
<dbReference type="Pfam" id="PF02518">
    <property type="entry name" value="HATPase_c"/>
    <property type="match status" value="1"/>
</dbReference>
<keyword evidence="8 16" id="KW-0418">Kinase</keyword>
<dbReference type="InterPro" id="IPR050428">
    <property type="entry name" value="TCS_sensor_his_kinase"/>
</dbReference>
<dbReference type="Pfam" id="PF00512">
    <property type="entry name" value="HisKA"/>
    <property type="match status" value="1"/>
</dbReference>
<dbReference type="PANTHER" id="PTHR45436:SF5">
    <property type="entry name" value="SENSOR HISTIDINE KINASE TRCS"/>
    <property type="match status" value="1"/>
</dbReference>
<dbReference type="PROSITE" id="PS50885">
    <property type="entry name" value="HAMP"/>
    <property type="match status" value="1"/>
</dbReference>
<dbReference type="CDD" id="cd06225">
    <property type="entry name" value="HAMP"/>
    <property type="match status" value="1"/>
</dbReference>
<evidence type="ECO:0000313" key="17">
    <source>
        <dbReference type="Proteomes" id="UP000288547"/>
    </source>
</evidence>
<dbReference type="InterPro" id="IPR003594">
    <property type="entry name" value="HATPase_dom"/>
</dbReference>
<feature type="domain" description="Histidine kinase" evidence="14">
    <location>
        <begin position="261"/>
        <end position="496"/>
    </location>
</feature>
<dbReference type="InterPro" id="IPR036097">
    <property type="entry name" value="HisK_dim/P_sf"/>
</dbReference>